<reference evidence="3" key="7">
    <citation type="submission" date="2014-10" db="EMBL/GenBank/DDBJ databases">
        <authorList>
            <person name="Seo M.-J."/>
            <person name="Seok Y.J."/>
            <person name="Cha I.-T."/>
        </authorList>
    </citation>
    <scope>NUCLEOTIDE SEQUENCE</scope>
    <source>
        <strain evidence="3">Guangxi</strain>
    </source>
</reference>
<reference evidence="2 4" key="3">
    <citation type="journal article" date="1998" name="J. Gen. Virol.">
        <title>The single-nucleocapsid nucleopolyhedrovirus of Buzura suppressaria encodes a P10 protein.</title>
        <authorList>
            <person name="van Oers M.M."/>
            <person name="Hu Z."/>
            <person name="Arif B.M."/>
            <person name="van Strien E.A."/>
            <person name="van Lent J.W."/>
            <person name="Vlak J.M."/>
        </authorList>
    </citation>
    <scope>NUCLEOTIDE SEQUENCE [LARGE SCALE GENOMIC DNA]</scope>
    <source>
        <strain evidence="2">Hubei</strain>
    </source>
</reference>
<reference evidence="2 4" key="1">
    <citation type="journal article" date="1993" name="J. Gen. Virol.">
        <title>Nucleotide sequence of the Buzura suppressaria single nucleocapsid nuclear polyhedrosis virus polyhedrin gene.</title>
        <authorList>
            <person name="Hu Z.H."/>
            <person name="Liu M.F."/>
            <person name="Jin F."/>
            <person name="Wang Z.X."/>
            <person name="Liu X.Y."/>
            <person name="Li M.J."/>
            <person name="Liang B.F."/>
            <person name="Xie T.E."/>
        </authorList>
    </citation>
    <scope>NUCLEOTIDE SEQUENCE [LARGE SCALE GENOMIC DNA]</scope>
    <source>
        <strain evidence="2">Hubei</strain>
    </source>
</reference>
<reference evidence="2 4" key="6">
    <citation type="journal article" date="2014" name="PLoS ONE">
        <title>Genome Sequence and Analysis of Buzura suppressaria Nucleopolyhedrovirus: A Group II Alphabaculovirus.</title>
        <authorList>
            <person name="Zhu Z."/>
            <person name="Yin F."/>
            <person name="Liu X."/>
            <person name="Hou D."/>
            <person name="Wang J."/>
            <person name="Zhang L."/>
            <person name="Arif B."/>
            <person name="Wang H."/>
            <person name="Deng F."/>
            <person name="Hu Z."/>
        </authorList>
    </citation>
    <scope>NUCLEOTIDE SEQUENCE [LARGE SCALE GENOMIC DNA]</scope>
    <source>
        <strain evidence="2">Hubei</strain>
    </source>
</reference>
<reference evidence="2 4" key="2">
    <citation type="journal article" date="1997" name="Virus Res.">
        <title>Characterization of the ecdysteroid UDP-glucosyltransferase gene of a single nucleocapsid nucleopolyhedrovirus of Buzura suppressaria.</title>
        <authorList>
            <person name="Hu Z.H."/>
            <person name="Broer R."/>
            <person name="Westerlaken J."/>
            <person name="Martens J.W."/>
            <person name="Jin F."/>
            <person name="Jehle J.A."/>
            <person name="Wang L.M."/>
            <person name="Vlak J.M."/>
        </authorList>
    </citation>
    <scope>NUCLEOTIDE SEQUENCE [LARGE SCALE GENOMIC DNA]</scope>
    <source>
        <strain evidence="2">Hubei</strain>
    </source>
</reference>
<dbReference type="OrthoDB" id="13554at10239"/>
<proteinExistence type="predicted"/>
<dbReference type="EMBL" id="KM986882">
    <property type="protein sequence ID" value="AKN90999.1"/>
    <property type="molecule type" value="Genomic_DNA"/>
</dbReference>
<evidence type="ECO:0000313" key="2">
    <source>
        <dbReference type="EMBL" id="AHH82618.1"/>
    </source>
</evidence>
<evidence type="ECO:0000313" key="3">
    <source>
        <dbReference type="EMBL" id="AKN90999.1"/>
    </source>
</evidence>
<name>W5VKI2_NPVBS</name>
<dbReference type="Proteomes" id="UP000214366">
    <property type="component" value="Segment"/>
</dbReference>
<feature type="region of interest" description="Disordered" evidence="1">
    <location>
        <begin position="128"/>
        <end position="153"/>
    </location>
</feature>
<dbReference type="RefSeq" id="YP_009001806.1">
    <property type="nucleotide sequence ID" value="NC_023442.1"/>
</dbReference>
<evidence type="ECO:0000256" key="1">
    <source>
        <dbReference type="SAM" id="MobiDB-lite"/>
    </source>
</evidence>
<dbReference type="EMBL" id="KF611977">
    <property type="protein sequence ID" value="AHH82618.1"/>
    <property type="molecule type" value="Genomic_DNA"/>
</dbReference>
<keyword evidence="4" id="KW-1185">Reference proteome</keyword>
<dbReference type="GeneID" id="18266949"/>
<reference evidence="2 4" key="4">
    <citation type="journal article" date="1998" name="J. Gen. Virol.">
        <title>Distinct gene arrangement in the Buzura suppressaria single-nucleocapsid nucleopolyhedrovirus genome.</title>
        <authorList>
            <person name="Hu Z.H."/>
            <person name="Arif B.M."/>
            <person name="Jin F."/>
            <person name="Martens J.W."/>
            <person name="Chen X.W."/>
            <person name="Sun J.S."/>
            <person name="Zuidema D."/>
            <person name="Goldbach R.W."/>
            <person name="Vlak J.M."/>
        </authorList>
    </citation>
    <scope>NUCLEOTIDE SEQUENCE [LARGE SCALE GENOMIC DNA]</scope>
    <source>
        <strain evidence="2">Hubei</strain>
    </source>
</reference>
<organismHost>
    <name type="scientific">Lepidoptera</name>
    <name type="common">moths &amp; butterflies</name>
    <dbReference type="NCBI Taxonomy" id="7088"/>
</organismHost>
<dbReference type="KEGG" id="vg:18266949"/>
<dbReference type="InterPro" id="IPR007975">
    <property type="entry name" value="Baculo_pp39"/>
</dbReference>
<sequence length="283" mass="32980">MVGHAHQNMIDILTKYENSVYNKTDSDINADKIKLFEKRKIPYRILVVEVHNFDRKVMKRGKKMITNNKYILFNSWYTKNRQNYWLSSHDMWNRMKTNSALCKQFIDIFDYMEKVGKSVKPSLSNETAVINSSNSSDADEFDSVSTNRKKKHDVDAEHIKEGNNQRLRMYEEFYRVLTTAFKSNSAPATSFIYDQKLTRAFVESAIQAFKTELIKLDHEKNSDKQIVNDGDGNITAAKNQKEKTQSRKHKQSGAVSKKQTKFAKRSDEHVMVNDYVEDSQMSD</sequence>
<feature type="region of interest" description="Disordered" evidence="1">
    <location>
        <begin position="223"/>
        <end position="283"/>
    </location>
</feature>
<dbReference type="Pfam" id="PF05311">
    <property type="entry name" value="Baculo_PP31"/>
    <property type="match status" value="1"/>
</dbReference>
<accession>W5VKI2</accession>
<organism evidence="2 4">
    <name type="scientific">Buzura suppressaria nuclear polyhedrosis virus</name>
    <name type="common">BsNPV</name>
    <dbReference type="NCBI Taxonomy" id="74320"/>
    <lineage>
        <taxon>Viruses</taxon>
        <taxon>Viruses incertae sedis</taxon>
        <taxon>Naldaviricetes</taxon>
        <taxon>Lefavirales</taxon>
        <taxon>Baculoviridae</taxon>
        <taxon>Alphabaculovirus</taxon>
        <taxon>Alphabaculovirus busuppressariae</taxon>
    </lineage>
</organism>
<reference evidence="2 4" key="5">
    <citation type="journal article" date="1998" name="Virus Res.">
        <title>Genetic organization of the HindIII-I region of the single-nucleocapsid nucleopolyhedrovirus of Buzura suppressaria.</title>
        <authorList>
            <person name="Hu Z.H."/>
            <person name="Arif B.M."/>
            <person name="Sun J.S."/>
            <person name="Chen X.W."/>
            <person name="Zuidema D."/>
            <person name="Goldbach R.W."/>
            <person name="Vlak J.M."/>
        </authorList>
    </citation>
    <scope>NUCLEOTIDE SEQUENCE [LARGE SCALE GENOMIC DNA]</scope>
    <source>
        <strain evidence="2">Hubei</strain>
    </source>
</reference>
<evidence type="ECO:0000313" key="4">
    <source>
        <dbReference type="Proteomes" id="UP000214366"/>
    </source>
</evidence>
<protein>
    <submittedName>
        <fullName evidence="2">39 kDa protein</fullName>
    </submittedName>
    <submittedName>
        <fullName evidence="3">39K</fullName>
    </submittedName>
</protein>